<dbReference type="OrthoDB" id="8061355at2759"/>
<dbReference type="Proteomes" id="UP000037069">
    <property type="component" value="Unassembled WGS sequence"/>
</dbReference>
<dbReference type="InterPro" id="IPR003593">
    <property type="entry name" value="AAA+_ATPase"/>
</dbReference>
<dbReference type="InterPro" id="IPR003439">
    <property type="entry name" value="ABC_transporter-like_ATP-bd"/>
</dbReference>
<keyword evidence="2" id="KW-0067">ATP-binding</keyword>
<proteinExistence type="predicted"/>
<organism evidence="4 5">
    <name type="scientific">Lucilia cuprina</name>
    <name type="common">Green bottle fly</name>
    <name type="synonym">Australian sheep blowfly</name>
    <dbReference type="NCBI Taxonomy" id="7375"/>
    <lineage>
        <taxon>Eukaryota</taxon>
        <taxon>Metazoa</taxon>
        <taxon>Ecdysozoa</taxon>
        <taxon>Arthropoda</taxon>
        <taxon>Hexapoda</taxon>
        <taxon>Insecta</taxon>
        <taxon>Pterygota</taxon>
        <taxon>Neoptera</taxon>
        <taxon>Endopterygota</taxon>
        <taxon>Diptera</taxon>
        <taxon>Brachycera</taxon>
        <taxon>Muscomorpha</taxon>
        <taxon>Oestroidea</taxon>
        <taxon>Calliphoridae</taxon>
        <taxon>Luciliinae</taxon>
        <taxon>Lucilia</taxon>
    </lineage>
</organism>
<reference evidence="4 5" key="1">
    <citation type="journal article" date="2015" name="Nat. Commun.">
        <title>Lucilia cuprina genome unlocks parasitic fly biology to underpin future interventions.</title>
        <authorList>
            <person name="Anstead C.A."/>
            <person name="Korhonen P.K."/>
            <person name="Young N.D."/>
            <person name="Hall R.S."/>
            <person name="Jex A.R."/>
            <person name="Murali S.C."/>
            <person name="Hughes D.S."/>
            <person name="Lee S.F."/>
            <person name="Perry T."/>
            <person name="Stroehlein A.J."/>
            <person name="Ansell B.R."/>
            <person name="Breugelmans B."/>
            <person name="Hofmann A."/>
            <person name="Qu J."/>
            <person name="Dugan S."/>
            <person name="Lee S.L."/>
            <person name="Chao H."/>
            <person name="Dinh H."/>
            <person name="Han Y."/>
            <person name="Doddapaneni H.V."/>
            <person name="Worley K.C."/>
            <person name="Muzny D.M."/>
            <person name="Ioannidis P."/>
            <person name="Waterhouse R.M."/>
            <person name="Zdobnov E.M."/>
            <person name="James P.J."/>
            <person name="Bagnall N.H."/>
            <person name="Kotze A.C."/>
            <person name="Gibbs R.A."/>
            <person name="Richards S."/>
            <person name="Batterham P."/>
            <person name="Gasser R.B."/>
        </authorList>
    </citation>
    <scope>NUCLEOTIDE SEQUENCE [LARGE SCALE GENOMIC DNA]</scope>
    <source>
        <strain evidence="4 5">LS</strain>
        <tissue evidence="4">Full body</tissue>
    </source>
</reference>
<evidence type="ECO:0000256" key="2">
    <source>
        <dbReference type="ARBA" id="ARBA00022840"/>
    </source>
</evidence>
<evidence type="ECO:0000259" key="3">
    <source>
        <dbReference type="PROSITE" id="PS50893"/>
    </source>
</evidence>
<dbReference type="PROSITE" id="PS50893">
    <property type="entry name" value="ABC_TRANSPORTER_2"/>
    <property type="match status" value="1"/>
</dbReference>
<accession>A0A0L0C3W7</accession>
<evidence type="ECO:0000313" key="4">
    <source>
        <dbReference type="EMBL" id="KNC26906.1"/>
    </source>
</evidence>
<sequence>MRFFKNEISVILGPHGSGKTSLLSILAGWQTYEEKRLLSLCCTLVCNTSVVLLDEPTLHMISEDQFRYWDILRQEKENRFIIISTFSVDEAAEIGDLIVQRKKYLQSTPKRVKQMASVCYPYDDERVVKEKVRISNMNMKACRAQAILVDQLENILPKTGQRVNAISFALKKYSCLGIYGSSHSGKSHLIKQLVGEDGYWFGEIYIAGFKCKQQMSKAMQHIGYCPQNKGFNTLLTPRELLNYFLMLNGVKDTKRLDHIRDLSITLQLRYYMNTRIEYLPVNIQRRLNLAVALINHKTILILDEPTKGLAAYDRLLIWNILKYYRSLGNTIIFTTSESLELKELSDAMIAVNNGEMLLFDNAHNMEFQYNAGFYLEIKLLAEGLTLEEVEENLTNDVENLNRFITFFHDQSELL</sequence>
<dbReference type="PANTHER" id="PTHR43038:SF3">
    <property type="entry name" value="ABC TRANSPORTER G FAMILY MEMBER 20 ISOFORM X1"/>
    <property type="match status" value="1"/>
</dbReference>
<dbReference type="EMBL" id="JRES01000948">
    <property type="protein sequence ID" value="KNC26906.1"/>
    <property type="molecule type" value="Genomic_DNA"/>
</dbReference>
<dbReference type="AlphaFoldDB" id="A0A0L0C3W7"/>
<dbReference type="SUPFAM" id="SSF52540">
    <property type="entry name" value="P-loop containing nucleoside triphosphate hydrolases"/>
    <property type="match status" value="2"/>
</dbReference>
<dbReference type="SMART" id="SM00382">
    <property type="entry name" value="AAA"/>
    <property type="match status" value="2"/>
</dbReference>
<name>A0A0L0C3W7_LUCCU</name>
<dbReference type="GO" id="GO:0016887">
    <property type="term" value="F:ATP hydrolysis activity"/>
    <property type="evidence" value="ECO:0007669"/>
    <property type="project" value="InterPro"/>
</dbReference>
<dbReference type="STRING" id="7375.A0A0L0C3W7"/>
<keyword evidence="1" id="KW-0547">Nucleotide-binding</keyword>
<dbReference type="PANTHER" id="PTHR43038">
    <property type="entry name" value="ATP-BINDING CASSETTE, SUB-FAMILY H, MEMBER 1"/>
    <property type="match status" value="1"/>
</dbReference>
<protein>
    <recommendedName>
        <fullName evidence="3">ABC transporter domain-containing protein</fullName>
    </recommendedName>
</protein>
<dbReference type="Pfam" id="PF00005">
    <property type="entry name" value="ABC_tran"/>
    <property type="match status" value="1"/>
</dbReference>
<dbReference type="Gene3D" id="3.40.50.300">
    <property type="entry name" value="P-loop containing nucleotide triphosphate hydrolases"/>
    <property type="match status" value="2"/>
</dbReference>
<dbReference type="CDD" id="cd00267">
    <property type="entry name" value="ABC_ATPase"/>
    <property type="match status" value="1"/>
</dbReference>
<dbReference type="GO" id="GO:0005524">
    <property type="term" value="F:ATP binding"/>
    <property type="evidence" value="ECO:0007669"/>
    <property type="project" value="UniProtKB-KW"/>
</dbReference>
<evidence type="ECO:0000313" key="5">
    <source>
        <dbReference type="Proteomes" id="UP000037069"/>
    </source>
</evidence>
<keyword evidence="5" id="KW-1185">Reference proteome</keyword>
<gene>
    <name evidence="4" type="ORF">FF38_10930</name>
</gene>
<feature type="domain" description="ABC transporter" evidence="3">
    <location>
        <begin position="147"/>
        <end position="378"/>
    </location>
</feature>
<dbReference type="InterPro" id="IPR027417">
    <property type="entry name" value="P-loop_NTPase"/>
</dbReference>
<comment type="caution">
    <text evidence="4">The sequence shown here is derived from an EMBL/GenBank/DDBJ whole genome shotgun (WGS) entry which is preliminary data.</text>
</comment>
<evidence type="ECO:0000256" key="1">
    <source>
        <dbReference type="ARBA" id="ARBA00022741"/>
    </source>
</evidence>